<dbReference type="CDD" id="cd00317">
    <property type="entry name" value="cyclophilin"/>
    <property type="match status" value="1"/>
</dbReference>
<keyword evidence="2" id="KW-0697">Rotamase</keyword>
<dbReference type="PROSITE" id="PS50072">
    <property type="entry name" value="CSA_PPIASE_2"/>
    <property type="match status" value="1"/>
</dbReference>
<feature type="chain" id="PRO_5017021909" description="peptidylprolyl isomerase" evidence="4">
    <location>
        <begin position="26"/>
        <end position="289"/>
    </location>
</feature>
<dbReference type="OrthoDB" id="9807797at2"/>
<keyword evidence="4" id="KW-0732">Signal</keyword>
<dbReference type="GO" id="GO:0003755">
    <property type="term" value="F:peptidyl-prolyl cis-trans isomerase activity"/>
    <property type="evidence" value="ECO:0007669"/>
    <property type="project" value="UniProtKB-KW"/>
</dbReference>
<dbReference type="KEGG" id="salm:D0Y50_06835"/>
<protein>
    <recommendedName>
        <fullName evidence="1">peptidylprolyl isomerase</fullName>
        <ecNumber evidence="1">5.2.1.8</ecNumber>
    </recommendedName>
</protein>
<dbReference type="Pfam" id="PF00160">
    <property type="entry name" value="Pro_isomerase"/>
    <property type="match status" value="1"/>
</dbReference>
<dbReference type="InterPro" id="IPR002130">
    <property type="entry name" value="Cyclophilin-type_PPIase_dom"/>
</dbReference>
<evidence type="ECO:0000256" key="4">
    <source>
        <dbReference type="SAM" id="SignalP"/>
    </source>
</evidence>
<organism evidence="6 7">
    <name type="scientific">Salinimonas sediminis</name>
    <dbReference type="NCBI Taxonomy" id="2303538"/>
    <lineage>
        <taxon>Bacteria</taxon>
        <taxon>Pseudomonadati</taxon>
        <taxon>Pseudomonadota</taxon>
        <taxon>Gammaproteobacteria</taxon>
        <taxon>Alteromonadales</taxon>
        <taxon>Alteromonadaceae</taxon>
        <taxon>Alteromonas/Salinimonas group</taxon>
        <taxon>Salinimonas</taxon>
    </lineage>
</organism>
<accession>A0A346NKP8</accession>
<reference evidence="6 7" key="1">
    <citation type="submission" date="2018-08" db="EMBL/GenBank/DDBJ databases">
        <title>Salinimonas sediminis sp. nov., a piezophilic bacterium isolated from a deep-sea sediment sample from the New Britain Trench.</title>
        <authorList>
            <person name="Cao J."/>
        </authorList>
    </citation>
    <scope>NUCLEOTIDE SEQUENCE [LARGE SCALE GENOMIC DNA]</scope>
    <source>
        <strain evidence="6 7">N102</strain>
    </source>
</reference>
<keyword evidence="7" id="KW-1185">Reference proteome</keyword>
<evidence type="ECO:0000256" key="2">
    <source>
        <dbReference type="ARBA" id="ARBA00023110"/>
    </source>
</evidence>
<dbReference type="EC" id="5.2.1.8" evidence="1"/>
<dbReference type="Gene3D" id="2.40.100.10">
    <property type="entry name" value="Cyclophilin-like"/>
    <property type="match status" value="1"/>
</dbReference>
<dbReference type="EMBL" id="CP031769">
    <property type="protein sequence ID" value="AXR06105.1"/>
    <property type="molecule type" value="Genomic_DNA"/>
</dbReference>
<proteinExistence type="predicted"/>
<evidence type="ECO:0000313" key="6">
    <source>
        <dbReference type="EMBL" id="AXR06105.1"/>
    </source>
</evidence>
<dbReference type="PANTHER" id="PTHR43246">
    <property type="entry name" value="PEPTIDYL-PROLYL CIS-TRANS ISOMERASE CYP38, CHLOROPLASTIC"/>
    <property type="match status" value="1"/>
</dbReference>
<dbReference type="InterPro" id="IPR044665">
    <property type="entry name" value="E_coli_cyclophilin_A-like"/>
</dbReference>
<evidence type="ECO:0000256" key="1">
    <source>
        <dbReference type="ARBA" id="ARBA00013194"/>
    </source>
</evidence>
<dbReference type="RefSeq" id="WP_117316112.1">
    <property type="nucleotide sequence ID" value="NZ_CP031769.1"/>
</dbReference>
<keyword evidence="3 6" id="KW-0413">Isomerase</keyword>
<dbReference type="Proteomes" id="UP000262073">
    <property type="component" value="Chromosome"/>
</dbReference>
<sequence>MQHHRASFALIILVFIGSLSFDTVAENPADASFWYDIPQKDLVYLQTAHGQVVIALTDSIAPQHVARFKNLVQTGFYNNRYFYRVVEGFVAQAGANNTHRKNASTSPLPAEFTANDVEGFYEVERPAPFAPVAGFINGFPAGTTPDRQRYWLTHCPGMVAMARDNKKDTATTDFFVVMGQAPRHLDRNMSVFGRVVAGMDTLQKLPRGNLENNGMINDFEENSELIFANLGSELPVAKRRQFKVQLPGHSAYQKKVAQGRLLNNAFFVDDALAPRPIDICYYMTEVREY</sequence>
<dbReference type="InterPro" id="IPR029000">
    <property type="entry name" value="Cyclophilin-like_dom_sf"/>
</dbReference>
<dbReference type="SUPFAM" id="SSF50891">
    <property type="entry name" value="Cyclophilin-like"/>
    <property type="match status" value="1"/>
</dbReference>
<dbReference type="AlphaFoldDB" id="A0A346NKP8"/>
<feature type="domain" description="PPIase cyclophilin-type" evidence="5">
    <location>
        <begin position="39"/>
        <end position="232"/>
    </location>
</feature>
<feature type="signal peptide" evidence="4">
    <location>
        <begin position="1"/>
        <end position="25"/>
    </location>
</feature>
<gene>
    <name evidence="6" type="ORF">D0Y50_06835</name>
</gene>
<evidence type="ECO:0000313" key="7">
    <source>
        <dbReference type="Proteomes" id="UP000262073"/>
    </source>
</evidence>
<name>A0A346NKP8_9ALTE</name>
<evidence type="ECO:0000259" key="5">
    <source>
        <dbReference type="PROSITE" id="PS50072"/>
    </source>
</evidence>
<evidence type="ECO:0000256" key="3">
    <source>
        <dbReference type="ARBA" id="ARBA00023235"/>
    </source>
</evidence>